<evidence type="ECO:0000313" key="2">
    <source>
        <dbReference type="Proteomes" id="UP000198915"/>
    </source>
</evidence>
<gene>
    <name evidence="1" type="ORF">SAMN05518846_111111</name>
</gene>
<protein>
    <submittedName>
        <fullName evidence="1">Uncharacterized protein</fullName>
    </submittedName>
</protein>
<name>A0A1I3YFE3_9BACL</name>
<organism evidence="1 2">
    <name type="scientific">Brevibacillus centrosporus</name>
    <dbReference type="NCBI Taxonomy" id="54910"/>
    <lineage>
        <taxon>Bacteria</taxon>
        <taxon>Bacillati</taxon>
        <taxon>Bacillota</taxon>
        <taxon>Bacilli</taxon>
        <taxon>Bacillales</taxon>
        <taxon>Paenibacillaceae</taxon>
        <taxon>Brevibacillus</taxon>
    </lineage>
</organism>
<proteinExistence type="predicted"/>
<sequence>MSITSTIPSLATPLQTQTRITKPSPNLDPHDEWYQIELTSTDAIEIHINNLTHPASCITVYDNFGTQCGQAMWTPGSPLILPFFPENDGVYFIRLTEGPDTDPDHVYQLFVDKYTRFSGTMINASPLSAQNGPYLLGPDDVVILPGQSLTVEAGATINVRGSSRIVVQDSGALYLCGEATNPITIIGAIGDPAKHTWNQLAASPQAVTVLSHLIVQYDNDENGAEFLTTPTPFLALASSLREFTATTEEATLCKRASIVPPAARLEYIKSWFKQASPYHFSFFGELLPIELYFGNDVTTFADWEIESLRVSHERFEQGHTNYWDFVNGNFTTDLVEAAHLFANKESSPEPRIQRMIDFLTICQNWRQTHGCFKWYDLINPFHKAGDEFEKTFEELAPVFWRAHNTSIVYWDKLARELGIWRRENVLEQQFINSVIIRVHFAGDLPFAIPGYGNNIPPIGFVGISINHGPLSYPKVYPIPVPEHDVNYGTLSVANYLKFFFDTLLNKKTNSIYTWWIPSQADQELYALLQEKGISVDSPPEDWDREFIQPSQKTLEEIQHYYLSVRP</sequence>
<dbReference type="Proteomes" id="UP000198915">
    <property type="component" value="Unassembled WGS sequence"/>
</dbReference>
<dbReference type="RefSeq" id="WP_092271744.1">
    <property type="nucleotide sequence ID" value="NZ_BJOE01000005.1"/>
</dbReference>
<reference evidence="2" key="1">
    <citation type="submission" date="2016-10" db="EMBL/GenBank/DDBJ databases">
        <authorList>
            <person name="Varghese N."/>
            <person name="Submissions S."/>
        </authorList>
    </citation>
    <scope>NUCLEOTIDE SEQUENCE [LARGE SCALE GENOMIC DNA]</scope>
    <source>
        <strain evidence="2">OK042</strain>
    </source>
</reference>
<keyword evidence="2" id="KW-1185">Reference proteome</keyword>
<evidence type="ECO:0000313" key="1">
    <source>
        <dbReference type="EMBL" id="SFK30574.1"/>
    </source>
</evidence>
<dbReference type="EMBL" id="FORT01000011">
    <property type="protein sequence ID" value="SFK30574.1"/>
    <property type="molecule type" value="Genomic_DNA"/>
</dbReference>
<accession>A0A1I3YFE3</accession>
<dbReference type="AlphaFoldDB" id="A0A1I3YFE3"/>